<evidence type="ECO:0000256" key="5">
    <source>
        <dbReference type="ARBA" id="ARBA00023040"/>
    </source>
</evidence>
<feature type="non-terminal residue" evidence="15">
    <location>
        <position position="1"/>
    </location>
</feature>
<feature type="transmembrane region" description="Helical" evidence="13">
    <location>
        <begin position="36"/>
        <end position="60"/>
    </location>
</feature>
<dbReference type="EMBL" id="JAFHDT010000015">
    <property type="protein sequence ID" value="KAI7800177.1"/>
    <property type="molecule type" value="Genomic_DNA"/>
</dbReference>
<evidence type="ECO:0000256" key="11">
    <source>
        <dbReference type="ARBA" id="ARBA00039439"/>
    </source>
</evidence>
<keyword evidence="5 12" id="KW-0297">G-protein coupled receptor</keyword>
<protein>
    <recommendedName>
        <fullName evidence="11">Trace amine-associated receptor 1</fullName>
    </recommendedName>
</protein>
<dbReference type="PROSITE" id="PS00237">
    <property type="entry name" value="G_PROTEIN_RECEP_F1_1"/>
    <property type="match status" value="1"/>
</dbReference>
<evidence type="ECO:0000256" key="12">
    <source>
        <dbReference type="RuleBase" id="RU000688"/>
    </source>
</evidence>
<keyword evidence="7" id="KW-1015">Disulfide bond</keyword>
<feature type="transmembrane region" description="Helical" evidence="13">
    <location>
        <begin position="110"/>
        <end position="131"/>
    </location>
</feature>
<sequence length="334" mass="37901">DIKINISHGLSEKPFLCFEFSNSSCQKLVYPLETRILLYVLFSLCSIVTIIGNLLVIITVIHFKQLHTPTNYLILSLAVADLLVGGVVMPPSMLRSIETCWYLGDLICKIHSSLDVTLCTASILNLCIIALDRYYAICHPLQYHSKMTSLATLVMIIICWTVSAALGFGMIFLELNIRGIEHFYYENIDCDGACIVFQSKAGASVFSLICFYIPAFLMLCVYLKILHVAQRQVQAIQSTNSQLKKEGKATKTLAIIMGVFLTFWIPFFLCNIIDPFIGYSVPPLLFDLFLWVGYYNSTCNPIVYAFFYSWFRQAFRIILSKQVFQNDSTRTILL</sequence>
<keyword evidence="9" id="KW-0325">Glycoprotein</keyword>
<gene>
    <name evidence="15" type="ORF">IRJ41_025453</name>
</gene>
<comment type="caution">
    <text evidence="15">The sequence shown here is derived from an EMBL/GenBank/DDBJ whole genome shotgun (WGS) entry which is preliminary data.</text>
</comment>
<dbReference type="PANTHER" id="PTHR24249">
    <property type="entry name" value="HISTAMINE RECEPTOR-RELATED G-PROTEIN COUPLED RECEPTOR"/>
    <property type="match status" value="1"/>
</dbReference>
<comment type="subcellular location">
    <subcellularLocation>
        <location evidence="1">Cell membrane</location>
        <topology evidence="1">Multi-pass membrane protein</topology>
    </subcellularLocation>
</comment>
<keyword evidence="10 12" id="KW-0807">Transducer</keyword>
<dbReference type="AlphaFoldDB" id="A0A9W7WG13"/>
<evidence type="ECO:0000256" key="8">
    <source>
        <dbReference type="ARBA" id="ARBA00023170"/>
    </source>
</evidence>
<dbReference type="PRINTS" id="PR01830">
    <property type="entry name" value="TRACEAMINER"/>
</dbReference>
<evidence type="ECO:0000256" key="10">
    <source>
        <dbReference type="ARBA" id="ARBA00023224"/>
    </source>
</evidence>
<accession>A0A9W7WG13</accession>
<dbReference type="PROSITE" id="PS50262">
    <property type="entry name" value="G_PROTEIN_RECEP_F1_2"/>
    <property type="match status" value="1"/>
</dbReference>
<evidence type="ECO:0000256" key="6">
    <source>
        <dbReference type="ARBA" id="ARBA00023136"/>
    </source>
</evidence>
<dbReference type="CDD" id="cd15314">
    <property type="entry name" value="7tmA_TAAR1"/>
    <property type="match status" value="1"/>
</dbReference>
<evidence type="ECO:0000256" key="2">
    <source>
        <dbReference type="ARBA" id="ARBA00022475"/>
    </source>
</evidence>
<evidence type="ECO:0000259" key="14">
    <source>
        <dbReference type="PROSITE" id="PS50262"/>
    </source>
</evidence>
<dbReference type="Pfam" id="PF00001">
    <property type="entry name" value="7tm_1"/>
    <property type="match status" value="1"/>
</dbReference>
<dbReference type="InterPro" id="IPR050569">
    <property type="entry name" value="TAAR"/>
</dbReference>
<evidence type="ECO:0000256" key="7">
    <source>
        <dbReference type="ARBA" id="ARBA00023157"/>
    </source>
</evidence>
<dbReference type="SUPFAM" id="SSF81321">
    <property type="entry name" value="Family A G protein-coupled receptor-like"/>
    <property type="match status" value="1"/>
</dbReference>
<evidence type="ECO:0000256" key="13">
    <source>
        <dbReference type="SAM" id="Phobius"/>
    </source>
</evidence>
<feature type="domain" description="G-protein coupled receptors family 1 profile" evidence="14">
    <location>
        <begin position="52"/>
        <end position="304"/>
    </location>
</feature>
<feature type="transmembrane region" description="Helical" evidence="13">
    <location>
        <begin position="289"/>
        <end position="311"/>
    </location>
</feature>
<keyword evidence="4 13" id="KW-1133">Transmembrane helix</keyword>
<feature type="transmembrane region" description="Helical" evidence="13">
    <location>
        <begin position="72"/>
        <end position="90"/>
    </location>
</feature>
<keyword evidence="2" id="KW-1003">Cell membrane</keyword>
<dbReference type="GO" id="GO:0005886">
    <property type="term" value="C:plasma membrane"/>
    <property type="evidence" value="ECO:0007669"/>
    <property type="project" value="UniProtKB-SubCell"/>
</dbReference>
<comment type="similarity">
    <text evidence="12">Belongs to the G-protein coupled receptor 1 family.</text>
</comment>
<keyword evidence="3 12" id="KW-0812">Transmembrane</keyword>
<dbReference type="PRINTS" id="PR00237">
    <property type="entry name" value="GPCRRHODOPSN"/>
</dbReference>
<dbReference type="InterPro" id="IPR009132">
    <property type="entry name" value="TAAR_fam"/>
</dbReference>
<evidence type="ECO:0000256" key="9">
    <source>
        <dbReference type="ARBA" id="ARBA00023180"/>
    </source>
</evidence>
<dbReference type="PANTHER" id="PTHR24249:SF415">
    <property type="entry name" value="TRACE AMINE-ASSOCIATED RECEPTOR 1"/>
    <property type="match status" value="1"/>
</dbReference>
<feature type="transmembrane region" description="Helical" evidence="13">
    <location>
        <begin position="253"/>
        <end position="277"/>
    </location>
</feature>
<dbReference type="Proteomes" id="UP001059041">
    <property type="component" value="Linkage Group LG15"/>
</dbReference>
<feature type="transmembrane region" description="Helical" evidence="13">
    <location>
        <begin position="205"/>
        <end position="223"/>
    </location>
</feature>
<evidence type="ECO:0000256" key="1">
    <source>
        <dbReference type="ARBA" id="ARBA00004651"/>
    </source>
</evidence>
<dbReference type="Gene3D" id="1.20.1070.10">
    <property type="entry name" value="Rhodopsin 7-helix transmembrane proteins"/>
    <property type="match status" value="1"/>
</dbReference>
<evidence type="ECO:0000313" key="16">
    <source>
        <dbReference type="Proteomes" id="UP001059041"/>
    </source>
</evidence>
<organism evidence="15 16">
    <name type="scientific">Triplophysa rosa</name>
    <name type="common">Cave loach</name>
    <dbReference type="NCBI Taxonomy" id="992332"/>
    <lineage>
        <taxon>Eukaryota</taxon>
        <taxon>Metazoa</taxon>
        <taxon>Chordata</taxon>
        <taxon>Craniata</taxon>
        <taxon>Vertebrata</taxon>
        <taxon>Euteleostomi</taxon>
        <taxon>Actinopterygii</taxon>
        <taxon>Neopterygii</taxon>
        <taxon>Teleostei</taxon>
        <taxon>Ostariophysi</taxon>
        <taxon>Cypriniformes</taxon>
        <taxon>Nemacheilidae</taxon>
        <taxon>Triplophysa</taxon>
    </lineage>
</organism>
<evidence type="ECO:0000256" key="3">
    <source>
        <dbReference type="ARBA" id="ARBA00022692"/>
    </source>
</evidence>
<dbReference type="GO" id="GO:0001594">
    <property type="term" value="F:trace-amine receptor activity"/>
    <property type="evidence" value="ECO:0007669"/>
    <property type="project" value="InterPro"/>
</dbReference>
<name>A0A9W7WG13_TRIRA</name>
<keyword evidence="8 12" id="KW-0675">Receptor</keyword>
<proteinExistence type="inferred from homology"/>
<dbReference type="InterPro" id="IPR017452">
    <property type="entry name" value="GPCR_Rhodpsn_7TM"/>
</dbReference>
<dbReference type="FunFam" id="1.20.1070.10:FF:000030">
    <property type="entry name" value="trace amine-associated receptor 1"/>
    <property type="match status" value="1"/>
</dbReference>
<dbReference type="InterPro" id="IPR000276">
    <property type="entry name" value="GPCR_Rhodpsn"/>
</dbReference>
<dbReference type="SMART" id="SM01381">
    <property type="entry name" value="7TM_GPCR_Srsx"/>
    <property type="match status" value="1"/>
</dbReference>
<reference evidence="15" key="1">
    <citation type="submission" date="2021-02" db="EMBL/GenBank/DDBJ databases">
        <title>Comparative genomics reveals that relaxation of natural selection precedes convergent phenotypic evolution of cavefish.</title>
        <authorList>
            <person name="Peng Z."/>
        </authorList>
    </citation>
    <scope>NUCLEOTIDE SEQUENCE</scope>
    <source>
        <tissue evidence="15">Muscle</tissue>
    </source>
</reference>
<keyword evidence="6 13" id="KW-0472">Membrane</keyword>
<evidence type="ECO:0000256" key="4">
    <source>
        <dbReference type="ARBA" id="ARBA00022989"/>
    </source>
</evidence>
<keyword evidence="16" id="KW-1185">Reference proteome</keyword>
<feature type="transmembrane region" description="Helical" evidence="13">
    <location>
        <begin position="152"/>
        <end position="173"/>
    </location>
</feature>
<evidence type="ECO:0000313" key="15">
    <source>
        <dbReference type="EMBL" id="KAI7800177.1"/>
    </source>
</evidence>